<dbReference type="NCBIfam" id="TIGR01171">
    <property type="entry name" value="rplB_bact"/>
    <property type="match status" value="1"/>
</dbReference>
<dbReference type="FunFam" id="4.10.950.10:FF:000001">
    <property type="entry name" value="50S ribosomal protein L2"/>
    <property type="match status" value="1"/>
</dbReference>
<evidence type="ECO:0000256" key="5">
    <source>
        <dbReference type="HAMAP-Rule" id="MF_01320"/>
    </source>
</evidence>
<dbReference type="InterPro" id="IPR022671">
    <property type="entry name" value="Ribosomal_uL2_CS"/>
</dbReference>
<dbReference type="SMART" id="SM01382">
    <property type="entry name" value="Ribosomal_L2_C"/>
    <property type="match status" value="1"/>
</dbReference>
<feature type="domain" description="Large ribosomal subunit protein uL2 C-terminal" evidence="7">
    <location>
        <begin position="124"/>
        <end position="252"/>
    </location>
</feature>
<dbReference type="Gene3D" id="2.40.50.140">
    <property type="entry name" value="Nucleic acid-binding proteins"/>
    <property type="match status" value="1"/>
</dbReference>
<dbReference type="AlphaFoldDB" id="A0A7C3V488"/>
<feature type="region of interest" description="Disordered" evidence="6">
    <location>
        <begin position="37"/>
        <end position="57"/>
    </location>
</feature>
<evidence type="ECO:0000256" key="4">
    <source>
        <dbReference type="ARBA" id="ARBA00035242"/>
    </source>
</evidence>
<protein>
    <recommendedName>
        <fullName evidence="4 5">Large ribosomal subunit protein uL2</fullName>
    </recommendedName>
</protein>
<dbReference type="InterPro" id="IPR022666">
    <property type="entry name" value="Ribosomal_uL2_RNA-bd_dom"/>
</dbReference>
<comment type="function">
    <text evidence="5">One of the primary rRNA binding proteins. Required for association of the 30S and 50S subunits to form the 70S ribosome, for tRNA binding and peptide bond formation. It has been suggested to have peptidyltransferase activity; this is somewhat controversial. Makes several contacts with the 16S rRNA in the 70S ribosome.</text>
</comment>
<dbReference type="InterPro" id="IPR005880">
    <property type="entry name" value="Ribosomal_uL2_bac/org-type"/>
</dbReference>
<accession>A0A7C3V488</accession>
<dbReference type="HAMAP" id="MF_01320_B">
    <property type="entry name" value="Ribosomal_uL2_B"/>
    <property type="match status" value="1"/>
</dbReference>
<keyword evidence="5" id="KW-0699">rRNA-binding</keyword>
<dbReference type="Gene3D" id="2.30.30.30">
    <property type="match status" value="1"/>
</dbReference>
<evidence type="ECO:0000256" key="1">
    <source>
        <dbReference type="ARBA" id="ARBA00005636"/>
    </source>
</evidence>
<feature type="region of interest" description="Disordered" evidence="6">
    <location>
        <begin position="220"/>
        <end position="273"/>
    </location>
</feature>
<sequence>MALIPRKPTSPGRRFQTVSDFSEITRTEPEKSLLEPLRKKGGRNNYGRNTARHRGGGHKRLYRRIDFKRDKLEVPARVASIEYDPNRSARIALLHYRDGEKRYILAPLGLQVGDEVVSSAEADIKPGNSLPLANIPTGTLVHNVELKPLKGGQMARAAGAAVQLMAKEGKHAHLKLPSGEVRMVDLTCRATIGQLSNVEHENVSLGKAGRKRWLGKRPHTRGVAMNPVDHPLGGGEGKSSGGRHPCTPWGVPTKGYKTRKKKESDRAIIKRRK</sequence>
<dbReference type="InterPro" id="IPR012340">
    <property type="entry name" value="NA-bd_OB-fold"/>
</dbReference>
<dbReference type="InterPro" id="IPR014722">
    <property type="entry name" value="Rib_uL2_dom2"/>
</dbReference>
<comment type="caution">
    <text evidence="9">The sequence shown here is derived from an EMBL/GenBank/DDBJ whole genome shotgun (WGS) entry which is preliminary data.</text>
</comment>
<dbReference type="PANTHER" id="PTHR13691:SF5">
    <property type="entry name" value="LARGE RIBOSOMAL SUBUNIT PROTEIN UL2M"/>
    <property type="match status" value="1"/>
</dbReference>
<dbReference type="InterPro" id="IPR002171">
    <property type="entry name" value="Ribosomal_uL2"/>
</dbReference>
<evidence type="ECO:0000313" key="9">
    <source>
        <dbReference type="EMBL" id="HGF34842.1"/>
    </source>
</evidence>
<dbReference type="PANTHER" id="PTHR13691">
    <property type="entry name" value="RIBOSOMAL PROTEIN L2"/>
    <property type="match status" value="1"/>
</dbReference>
<evidence type="ECO:0000259" key="7">
    <source>
        <dbReference type="SMART" id="SM01382"/>
    </source>
</evidence>
<dbReference type="PIRSF" id="PIRSF002158">
    <property type="entry name" value="Ribosomal_L2"/>
    <property type="match status" value="1"/>
</dbReference>
<reference evidence="9" key="1">
    <citation type="journal article" date="2020" name="mSystems">
        <title>Genome- and Community-Level Interaction Insights into Carbon Utilization and Element Cycling Functions of Hydrothermarchaeota in Hydrothermal Sediment.</title>
        <authorList>
            <person name="Zhou Z."/>
            <person name="Liu Y."/>
            <person name="Xu W."/>
            <person name="Pan J."/>
            <person name="Luo Z.H."/>
            <person name="Li M."/>
        </authorList>
    </citation>
    <scope>NUCLEOTIDE SEQUENCE [LARGE SCALE GENOMIC DNA]</scope>
    <source>
        <strain evidence="9">SpSt-897</strain>
    </source>
</reference>
<evidence type="ECO:0000256" key="3">
    <source>
        <dbReference type="ARBA" id="ARBA00023274"/>
    </source>
</evidence>
<dbReference type="Pfam" id="PF00181">
    <property type="entry name" value="Ribosomal_L2_N"/>
    <property type="match status" value="1"/>
</dbReference>
<name>A0A7C3V488_9BACT</name>
<dbReference type="GO" id="GO:0019843">
    <property type="term" value="F:rRNA binding"/>
    <property type="evidence" value="ECO:0007669"/>
    <property type="project" value="UniProtKB-UniRule"/>
</dbReference>
<dbReference type="InterPro" id="IPR022669">
    <property type="entry name" value="Ribosomal_uL2_C"/>
</dbReference>
<evidence type="ECO:0000256" key="2">
    <source>
        <dbReference type="ARBA" id="ARBA00022980"/>
    </source>
</evidence>
<comment type="similarity">
    <text evidence="1 5">Belongs to the universal ribosomal protein uL2 family.</text>
</comment>
<evidence type="ECO:0000256" key="6">
    <source>
        <dbReference type="SAM" id="MobiDB-lite"/>
    </source>
</evidence>
<feature type="domain" description="Large ribosomal subunit protein uL2 RNA-binding" evidence="8">
    <location>
        <begin position="42"/>
        <end position="118"/>
    </location>
</feature>
<dbReference type="Gene3D" id="4.10.950.10">
    <property type="entry name" value="Ribosomal protein L2, domain 3"/>
    <property type="match status" value="1"/>
</dbReference>
<dbReference type="GO" id="GO:0002181">
    <property type="term" value="P:cytoplasmic translation"/>
    <property type="evidence" value="ECO:0007669"/>
    <property type="project" value="TreeGrafter"/>
</dbReference>
<proteinExistence type="inferred from homology"/>
<dbReference type="InterPro" id="IPR014726">
    <property type="entry name" value="Ribosomal_uL2_dom3"/>
</dbReference>
<feature type="compositionally biased region" description="Basic and acidic residues" evidence="6">
    <location>
        <begin position="262"/>
        <end position="273"/>
    </location>
</feature>
<dbReference type="Pfam" id="PF03947">
    <property type="entry name" value="Ribosomal_L2_C"/>
    <property type="match status" value="1"/>
</dbReference>
<keyword evidence="5" id="KW-0694">RNA-binding</keyword>
<dbReference type="FunFam" id="2.30.30.30:FF:000001">
    <property type="entry name" value="50S ribosomal protein L2"/>
    <property type="match status" value="1"/>
</dbReference>
<dbReference type="GO" id="GO:0003735">
    <property type="term" value="F:structural constituent of ribosome"/>
    <property type="evidence" value="ECO:0007669"/>
    <property type="project" value="InterPro"/>
</dbReference>
<dbReference type="SUPFAM" id="SSF50104">
    <property type="entry name" value="Translation proteins SH3-like domain"/>
    <property type="match status" value="1"/>
</dbReference>
<keyword evidence="2 5" id="KW-0689">Ribosomal protein</keyword>
<comment type="subunit">
    <text evidence="5">Part of the 50S ribosomal subunit. Forms a bridge to the 30S subunit in the 70S ribosome.</text>
</comment>
<evidence type="ECO:0000259" key="8">
    <source>
        <dbReference type="SMART" id="SM01383"/>
    </source>
</evidence>
<dbReference type="GO" id="GO:0016740">
    <property type="term" value="F:transferase activity"/>
    <property type="evidence" value="ECO:0007669"/>
    <property type="project" value="InterPro"/>
</dbReference>
<dbReference type="GO" id="GO:0015934">
    <property type="term" value="C:large ribosomal subunit"/>
    <property type="evidence" value="ECO:0007669"/>
    <property type="project" value="InterPro"/>
</dbReference>
<dbReference type="EMBL" id="DTMF01000264">
    <property type="protein sequence ID" value="HGF34842.1"/>
    <property type="molecule type" value="Genomic_DNA"/>
</dbReference>
<dbReference type="SMART" id="SM01383">
    <property type="entry name" value="Ribosomal_L2"/>
    <property type="match status" value="1"/>
</dbReference>
<keyword evidence="3 5" id="KW-0687">Ribonucleoprotein</keyword>
<gene>
    <name evidence="5" type="primary">rplB</name>
    <name evidence="9" type="ORF">ENW96_10720</name>
</gene>
<organism evidence="9">
    <name type="scientific">Desulfobacca acetoxidans</name>
    <dbReference type="NCBI Taxonomy" id="60893"/>
    <lineage>
        <taxon>Bacteria</taxon>
        <taxon>Pseudomonadati</taxon>
        <taxon>Thermodesulfobacteriota</taxon>
        <taxon>Desulfobaccia</taxon>
        <taxon>Desulfobaccales</taxon>
        <taxon>Desulfobaccaceae</taxon>
        <taxon>Desulfobacca</taxon>
    </lineage>
</organism>
<dbReference type="FunFam" id="2.40.50.140:FF:000003">
    <property type="entry name" value="50S ribosomal protein L2"/>
    <property type="match status" value="1"/>
</dbReference>
<dbReference type="SUPFAM" id="SSF50249">
    <property type="entry name" value="Nucleic acid-binding proteins"/>
    <property type="match status" value="1"/>
</dbReference>
<dbReference type="PROSITE" id="PS00467">
    <property type="entry name" value="RIBOSOMAL_L2"/>
    <property type="match status" value="1"/>
</dbReference>
<dbReference type="InterPro" id="IPR008991">
    <property type="entry name" value="Translation_prot_SH3-like_sf"/>
</dbReference>